<dbReference type="RefSeq" id="WP_379565000.1">
    <property type="nucleotide sequence ID" value="NZ_JBHSQK010000011.1"/>
</dbReference>
<dbReference type="PANTHER" id="PTHR46066">
    <property type="entry name" value="CHITINASE DOMAIN-CONTAINING PROTEIN 1 FAMILY MEMBER"/>
    <property type="match status" value="1"/>
</dbReference>
<evidence type="ECO:0000256" key="1">
    <source>
        <dbReference type="SAM" id="Phobius"/>
    </source>
</evidence>
<feature type="transmembrane region" description="Helical" evidence="1">
    <location>
        <begin position="21"/>
        <end position="39"/>
    </location>
</feature>
<keyword evidence="1" id="KW-0472">Membrane</keyword>
<dbReference type="EMBL" id="JBHSQK010000011">
    <property type="protein sequence ID" value="MFC5947939.1"/>
    <property type="molecule type" value="Genomic_DNA"/>
</dbReference>
<dbReference type="InterPro" id="IPR011583">
    <property type="entry name" value="Chitinase_II/V-like_cat"/>
</dbReference>
<evidence type="ECO:0000259" key="2">
    <source>
        <dbReference type="PROSITE" id="PS51910"/>
    </source>
</evidence>
<dbReference type="Gene3D" id="3.10.50.10">
    <property type="match status" value="1"/>
</dbReference>
<protein>
    <submittedName>
        <fullName evidence="3">Glycosyl hydrolase family 18 protein</fullName>
    </submittedName>
</protein>
<dbReference type="PANTHER" id="PTHR46066:SF2">
    <property type="entry name" value="CHITINASE DOMAIN-CONTAINING PROTEIN 1"/>
    <property type="match status" value="1"/>
</dbReference>
<organism evidence="3 4">
    <name type="scientific">Pseudonocardia lutea</name>
    <dbReference type="NCBI Taxonomy" id="2172015"/>
    <lineage>
        <taxon>Bacteria</taxon>
        <taxon>Bacillati</taxon>
        <taxon>Actinomycetota</taxon>
        <taxon>Actinomycetes</taxon>
        <taxon>Pseudonocardiales</taxon>
        <taxon>Pseudonocardiaceae</taxon>
        <taxon>Pseudonocardia</taxon>
    </lineage>
</organism>
<keyword evidence="3" id="KW-0378">Hydrolase</keyword>
<feature type="domain" description="GH18" evidence="2">
    <location>
        <begin position="50"/>
        <end position="364"/>
    </location>
</feature>
<reference evidence="4" key="1">
    <citation type="journal article" date="2019" name="Int. J. Syst. Evol. Microbiol.">
        <title>The Global Catalogue of Microorganisms (GCM) 10K type strain sequencing project: providing services to taxonomists for standard genome sequencing and annotation.</title>
        <authorList>
            <consortium name="The Broad Institute Genomics Platform"/>
            <consortium name="The Broad Institute Genome Sequencing Center for Infectious Disease"/>
            <person name="Wu L."/>
            <person name="Ma J."/>
        </authorList>
    </citation>
    <scope>NUCLEOTIDE SEQUENCE [LARGE SCALE GENOMIC DNA]</scope>
    <source>
        <strain evidence="4">CGMCC 4.7397</strain>
    </source>
</reference>
<dbReference type="SUPFAM" id="SSF51445">
    <property type="entry name" value="(Trans)glycosidases"/>
    <property type="match status" value="1"/>
</dbReference>
<dbReference type="Proteomes" id="UP001596119">
    <property type="component" value="Unassembled WGS sequence"/>
</dbReference>
<dbReference type="InterPro" id="IPR017853">
    <property type="entry name" value="GH"/>
</dbReference>
<evidence type="ECO:0000313" key="4">
    <source>
        <dbReference type="Proteomes" id="UP001596119"/>
    </source>
</evidence>
<keyword evidence="4" id="KW-1185">Reference proteome</keyword>
<dbReference type="PROSITE" id="PS51910">
    <property type="entry name" value="GH18_2"/>
    <property type="match status" value="1"/>
</dbReference>
<sequence>MWETGRHRGRHVQRQRTTRPWPLVLGLVLVLVAVGAIWLPRALAWRPTVIAAVPYWDLERGLVSVAQHGSFLDEVTPWWYGLAPDGSIVSDLPGGADAENTALIRAGGGGMRLVPTVASTNKGVWAPHVVHDILQDTQRMNAHTDALVSLAVSHGFAGLQIDYEDLEAGDRDLFTSFVTILAARMHERDKVLYVTVHPKTTDAGYDARNMAQDYAALGRTADRLVIMAYDWHWQASEPGPIAPASWVEEVVRYTLSQVPADRVVLGLGLYGYDWVGARGEPVVWRQVEDLVARTGATPAWDEASASPHLEYTLDGAVHEVWYEDARSFDIKLALAEKYGLAGVELWRLGDEDPGTWTVIRDRAT</sequence>
<proteinExistence type="predicted"/>
<evidence type="ECO:0000313" key="3">
    <source>
        <dbReference type="EMBL" id="MFC5947939.1"/>
    </source>
</evidence>
<dbReference type="InterPro" id="IPR001223">
    <property type="entry name" value="Glyco_hydro18_cat"/>
</dbReference>
<gene>
    <name evidence="3" type="ORF">ACFQH9_06595</name>
</gene>
<comment type="caution">
    <text evidence="3">The sequence shown here is derived from an EMBL/GenBank/DDBJ whole genome shotgun (WGS) entry which is preliminary data.</text>
</comment>
<keyword evidence="1" id="KW-0812">Transmembrane</keyword>
<dbReference type="InterPro" id="IPR029070">
    <property type="entry name" value="Chitinase_insertion_sf"/>
</dbReference>
<keyword evidence="1" id="KW-1133">Transmembrane helix</keyword>
<name>A0ABW1I6C2_9PSEU</name>
<accession>A0ABW1I6C2</accession>
<dbReference type="Pfam" id="PF00704">
    <property type="entry name" value="Glyco_hydro_18"/>
    <property type="match status" value="1"/>
</dbReference>
<dbReference type="GO" id="GO:0016787">
    <property type="term" value="F:hydrolase activity"/>
    <property type="evidence" value="ECO:0007669"/>
    <property type="project" value="UniProtKB-KW"/>
</dbReference>
<dbReference type="SMART" id="SM00636">
    <property type="entry name" value="Glyco_18"/>
    <property type="match status" value="1"/>
</dbReference>
<dbReference type="Gene3D" id="3.20.20.80">
    <property type="entry name" value="Glycosidases"/>
    <property type="match status" value="1"/>
</dbReference>